<feature type="region of interest" description="Disordered" evidence="1">
    <location>
        <begin position="234"/>
        <end position="273"/>
    </location>
</feature>
<feature type="compositionally biased region" description="Low complexity" evidence="1">
    <location>
        <begin position="861"/>
        <end position="872"/>
    </location>
</feature>
<evidence type="ECO:0000313" key="2">
    <source>
        <dbReference type="EMBL" id="CAH1415496.1"/>
    </source>
</evidence>
<evidence type="ECO:0000313" key="3">
    <source>
        <dbReference type="Proteomes" id="UP001157418"/>
    </source>
</evidence>
<feature type="compositionally biased region" description="Basic and acidic residues" evidence="1">
    <location>
        <begin position="940"/>
        <end position="949"/>
    </location>
</feature>
<dbReference type="PANTHER" id="PTHR34536:SF15">
    <property type="entry name" value="BTZ DOMAIN-CONTAINING PROTEIN"/>
    <property type="match status" value="1"/>
</dbReference>
<feature type="region of interest" description="Disordered" evidence="1">
    <location>
        <begin position="530"/>
        <end position="628"/>
    </location>
</feature>
<feature type="region of interest" description="Disordered" evidence="1">
    <location>
        <begin position="675"/>
        <end position="735"/>
    </location>
</feature>
<sequence>MSSKGLEMPVSGSDKLEVPVLGCRFSEKAEHLPIKKRRFVFKTSSPPHNTASSDVPESAAACLDSSNQEIQPRPAASCPSAESLTVASLCQNGSVDNKVHGEKFAKTSDNICGISLGSYGTKSLEARATIKLEPNSVNLPNISVKETGLHTSTVPLKDGDCSSPDKARVDNSTLDNQVTSQGQKSAVCDERLNWDLNTVMAWEESPECDHNIHTTYPEGNNTCKEGNSKVCKQEQVSGSASENLGNKSLANLRSSPHTIHEKEPEERKPNSKNINKLLFPVIPSAPPHAPVNNIKSLHAQNLDISNNAVPSIVKVEHPTCDISKNHKNGNDLVFPMTVNTGFSLDYSVPLGFNPSINTRPLEEENVVSGSNVNHAITTPLQTTENENLNLSLVTVASLENEVHQSGTSFEEDDKTKVKRLITSNCMTMENLIDKGSPRTPQDAYKAINQSTIGSLFAIQSSVLPEGEEDQPCSDALQVKPEKSASTPPSVSHNNKEACQVGVDNGIENFPSDIQGSEVDNVEELSVGYDSQFEDGEVRGESSIQTWEGSGSEGDNRENEHEHNSQCVAPESSSRIRSNTDMASSQKGTDEISISSVVLAEQVSNSTEPNETNTREVSMKDESESDQWKMNVSGSEDYNVARMKDLPSIKLYNKRETPTTTARDVFINRGSRFRMQGHYSSNNGGDDSASRSREAGLVRSSSFRRGNNRKYSPHVRAGNRGGATWNRSPGRDNREPPLPFFRDVETLTNEVCLDQNQNDDVIIRPGAPYRQSFRTRLVGNREEDDFRARLGLRPAGDTRFVGRGRSLRYNPRGVGPRVRYSGPANDGYNEQLEYSHSFKRRCYSPTERRENQNQPCVHHHSGSTSPPRSCTRSRSPRIRRPRSPNFRFEGVDGGYNNNHDNNLSPGSTNTRWVKYKQRTTVFNRSPPPPIGERLSFYDSSRKTKENENYRSGHPGRFSDVMDHHHGYRRGGFVKRNEMGRPLKHNNEYDEEDGYGPVEGMDFHGRGNPKPYTNGTDTRFRDLPRRAREERENW</sequence>
<dbReference type="Proteomes" id="UP001157418">
    <property type="component" value="Unassembled WGS sequence"/>
</dbReference>
<dbReference type="AlphaFoldDB" id="A0AAU9LQ48"/>
<protein>
    <submittedName>
        <fullName evidence="2">Uncharacterized protein</fullName>
    </submittedName>
</protein>
<dbReference type="EMBL" id="CAKMRJ010000001">
    <property type="protein sequence ID" value="CAH1415496.1"/>
    <property type="molecule type" value="Genomic_DNA"/>
</dbReference>
<feature type="region of interest" description="Disordered" evidence="1">
    <location>
        <begin position="998"/>
        <end position="1032"/>
    </location>
</feature>
<feature type="compositionally biased region" description="Polar residues" evidence="1">
    <location>
        <begin position="894"/>
        <end position="908"/>
    </location>
</feature>
<feature type="region of interest" description="Disordered" evidence="1">
    <location>
        <begin position="811"/>
        <end position="830"/>
    </location>
</feature>
<gene>
    <name evidence="2" type="ORF">LVIROSA_LOCUS3342</name>
</gene>
<feature type="region of interest" description="Disordered" evidence="1">
    <location>
        <begin position="464"/>
        <end position="494"/>
    </location>
</feature>
<name>A0AAU9LQ48_9ASTR</name>
<feature type="compositionally biased region" description="Polar residues" evidence="1">
    <location>
        <begin position="483"/>
        <end position="492"/>
    </location>
</feature>
<reference evidence="2 3" key="1">
    <citation type="submission" date="2022-01" db="EMBL/GenBank/DDBJ databases">
        <authorList>
            <person name="Xiong W."/>
            <person name="Schranz E."/>
        </authorList>
    </citation>
    <scope>NUCLEOTIDE SEQUENCE [LARGE SCALE GENOMIC DNA]</scope>
</reference>
<feature type="compositionally biased region" description="Basic and acidic residues" evidence="1">
    <location>
        <begin position="553"/>
        <end position="563"/>
    </location>
</feature>
<proteinExistence type="predicted"/>
<feature type="compositionally biased region" description="Basic and acidic residues" evidence="1">
    <location>
        <begin position="1016"/>
        <end position="1032"/>
    </location>
</feature>
<accession>A0AAU9LQ48</accession>
<organism evidence="2 3">
    <name type="scientific">Lactuca virosa</name>
    <dbReference type="NCBI Taxonomy" id="75947"/>
    <lineage>
        <taxon>Eukaryota</taxon>
        <taxon>Viridiplantae</taxon>
        <taxon>Streptophyta</taxon>
        <taxon>Embryophyta</taxon>
        <taxon>Tracheophyta</taxon>
        <taxon>Spermatophyta</taxon>
        <taxon>Magnoliopsida</taxon>
        <taxon>eudicotyledons</taxon>
        <taxon>Gunneridae</taxon>
        <taxon>Pentapetalae</taxon>
        <taxon>asterids</taxon>
        <taxon>campanulids</taxon>
        <taxon>Asterales</taxon>
        <taxon>Asteraceae</taxon>
        <taxon>Cichorioideae</taxon>
        <taxon>Cichorieae</taxon>
        <taxon>Lactucinae</taxon>
        <taxon>Lactuca</taxon>
    </lineage>
</organism>
<dbReference type="PANTHER" id="PTHR34536">
    <property type="entry name" value="DENTIN SIALOPHOSPHOPROTEIN-LIKE PROTEIN"/>
    <property type="match status" value="1"/>
</dbReference>
<feature type="compositionally biased region" description="Basic and acidic residues" evidence="1">
    <location>
        <begin position="258"/>
        <end position="269"/>
    </location>
</feature>
<feature type="compositionally biased region" description="Polar residues" evidence="1">
    <location>
        <begin position="234"/>
        <end position="257"/>
    </location>
</feature>
<feature type="region of interest" description="Disordered" evidence="1">
    <location>
        <begin position="843"/>
        <end position="908"/>
    </location>
</feature>
<evidence type="ECO:0000256" key="1">
    <source>
        <dbReference type="SAM" id="MobiDB-lite"/>
    </source>
</evidence>
<feature type="region of interest" description="Disordered" evidence="1">
    <location>
        <begin position="940"/>
        <end position="962"/>
    </location>
</feature>
<feature type="compositionally biased region" description="Polar residues" evidence="1">
    <location>
        <begin position="564"/>
        <end position="611"/>
    </location>
</feature>
<keyword evidence="3" id="KW-1185">Reference proteome</keyword>
<comment type="caution">
    <text evidence="2">The sequence shown here is derived from an EMBL/GenBank/DDBJ whole genome shotgun (WGS) entry which is preliminary data.</text>
</comment>
<feature type="compositionally biased region" description="Basic and acidic residues" evidence="1">
    <location>
        <begin position="612"/>
        <end position="621"/>
    </location>
</feature>